<evidence type="ECO:0000313" key="5">
    <source>
        <dbReference type="Proteomes" id="UP000253065"/>
    </source>
</evidence>
<dbReference type="Proteomes" id="UP000252795">
    <property type="component" value="Unassembled WGS sequence"/>
</dbReference>
<feature type="domain" description="Antitoxin Xre/MbcA/ParS-like toxin-binding" evidence="1">
    <location>
        <begin position="20"/>
        <end position="68"/>
    </location>
</feature>
<protein>
    <submittedName>
        <fullName evidence="3">Uncharacterized protein DUF2384</fullName>
    </submittedName>
</protein>
<evidence type="ECO:0000313" key="4">
    <source>
        <dbReference type="Proteomes" id="UP000252795"/>
    </source>
</evidence>
<dbReference type="InterPro" id="IPR024467">
    <property type="entry name" value="Xre/MbcA/ParS-like_toxin-bd"/>
</dbReference>
<gene>
    <name evidence="3" type="ORF">DET51_103351</name>
    <name evidence="2" type="ORF">DET64_103351</name>
</gene>
<comment type="caution">
    <text evidence="3">The sequence shown here is derived from an EMBL/GenBank/DDBJ whole genome shotgun (WGS) entry which is preliminary data.</text>
</comment>
<name>A0A368V5Y4_MARNT</name>
<dbReference type="Pfam" id="PF09722">
    <property type="entry name" value="Xre_MbcA_ParS_C"/>
    <property type="match status" value="1"/>
</dbReference>
<proteinExistence type="predicted"/>
<dbReference type="RefSeq" id="WP_023008061.1">
    <property type="nucleotide sequence ID" value="NZ_QNSA01000003.1"/>
</dbReference>
<sequence length="71" mass="7975">MSDARAVAELREQVYCEVLELFEDDRVTAELWLSSPIRAIGNQAPVTLMDTEAGLLKLRNVIKKWQEGAVS</sequence>
<evidence type="ECO:0000313" key="2">
    <source>
        <dbReference type="EMBL" id="RBP75748.1"/>
    </source>
</evidence>
<dbReference type="AlphaFoldDB" id="A0A368V5Y4"/>
<evidence type="ECO:0000259" key="1">
    <source>
        <dbReference type="Pfam" id="PF09722"/>
    </source>
</evidence>
<reference evidence="3 4" key="1">
    <citation type="submission" date="2018-07" db="EMBL/GenBank/DDBJ databases">
        <title>Freshwater and sediment microbial communities from various areas in North America, analyzing microbe dynamics in response to fracking.</title>
        <authorList>
            <person name="Lamendella R."/>
        </authorList>
    </citation>
    <scope>NUCLEOTIDE SEQUENCE [LARGE SCALE GENOMIC DNA]</scope>
    <source>
        <strain evidence="3 4">114E</strain>
        <strain evidence="2 5">114E_o</strain>
    </source>
</reference>
<dbReference type="Proteomes" id="UP000253065">
    <property type="component" value="Unassembled WGS sequence"/>
</dbReference>
<dbReference type="EMBL" id="QPJB01000003">
    <property type="protein sequence ID" value="RCW36557.1"/>
    <property type="molecule type" value="Genomic_DNA"/>
</dbReference>
<organism evidence="3 4">
    <name type="scientific">Marinobacter nauticus</name>
    <name type="common">Marinobacter hydrocarbonoclasticus</name>
    <name type="synonym">Marinobacter aquaeolei</name>
    <dbReference type="NCBI Taxonomy" id="2743"/>
    <lineage>
        <taxon>Bacteria</taxon>
        <taxon>Pseudomonadati</taxon>
        <taxon>Pseudomonadota</taxon>
        <taxon>Gammaproteobacteria</taxon>
        <taxon>Pseudomonadales</taxon>
        <taxon>Marinobacteraceae</taxon>
        <taxon>Marinobacter</taxon>
    </lineage>
</organism>
<evidence type="ECO:0000313" key="3">
    <source>
        <dbReference type="EMBL" id="RCW36557.1"/>
    </source>
</evidence>
<keyword evidence="5" id="KW-1185">Reference proteome</keyword>
<dbReference type="EMBL" id="QNSA01000003">
    <property type="protein sequence ID" value="RBP75748.1"/>
    <property type="molecule type" value="Genomic_DNA"/>
</dbReference>
<accession>A0A368V5Y4</accession>